<dbReference type="Proteomes" id="UP000737018">
    <property type="component" value="Unassembled WGS sequence"/>
</dbReference>
<sequence length="538" mass="59746">MNGETSLYLILSFPLSGLIPAMTKTLTSTPAIHQCRHPRQWLSNPYDWVDEGDGGFQSNSKLINFVFAGDCTSYFTHTHSFAEIRALQILQCKVCCYEFMASYQSTLVHIHSFWSSFTCLGRNSLRTPNIGNYLCNLKRSYVILPSYKLSRKGYCNLSNNAKSSLAGVANATSLNNAIIPSDVLRQDAQLNLIKCEERALNTNPSDGRVMLIDGTSIIYRAYYKLLAKLHHGHLSHADGNGDWVLTIFSALSLIIDVLEFIPSHVAVVFDHDGFPFGHTCNSSKESVRAKGQNFRHTLYPAYKSNRPPTPDTIVQGLQYLKASIKAMSVKVIEVPGVEADDVIGTLAARSVDAGYKVRVVSPDKDFFQILSPSLRLLRIAPRGFEMVSFGIEDFAEKYGTLNPSQFVDVISLVGDKSDNIPGVDGIGNVHGVQLITKYGTLENLLQCVDEVEEERIRKALIANADQAVLSKNLALLRSDLPFYMVPFATGDLAFKKPEDNGEKFTSLLNAISAYAEGFSADPIIRRAFYLWKKLETQR</sequence>
<dbReference type="Gene3D" id="1.10.150.20">
    <property type="entry name" value="5' to 3' exonuclease, C-terminal subdomain"/>
    <property type="match status" value="1"/>
</dbReference>
<dbReference type="AlphaFoldDB" id="A0A8J4VKQ6"/>
<dbReference type="PANTHER" id="PTHR42646">
    <property type="entry name" value="FLAP ENDONUCLEASE XNI"/>
    <property type="match status" value="1"/>
</dbReference>
<dbReference type="InterPro" id="IPR029060">
    <property type="entry name" value="PIN-like_dom_sf"/>
</dbReference>
<dbReference type="GO" id="GO:0017108">
    <property type="term" value="F:5'-flap endonuclease activity"/>
    <property type="evidence" value="ECO:0007669"/>
    <property type="project" value="InterPro"/>
</dbReference>
<evidence type="ECO:0000313" key="5">
    <source>
        <dbReference type="EMBL" id="KAF3964183.1"/>
    </source>
</evidence>
<keyword evidence="3" id="KW-0238">DNA-binding</keyword>
<dbReference type="PANTHER" id="PTHR42646:SF2">
    <property type="entry name" value="5'-3' EXONUCLEASE FAMILY PROTEIN"/>
    <property type="match status" value="1"/>
</dbReference>
<dbReference type="EMBL" id="JRKL02001405">
    <property type="protein sequence ID" value="KAF3964183.1"/>
    <property type="molecule type" value="Genomic_DNA"/>
</dbReference>
<organism evidence="5 6">
    <name type="scientific">Castanea mollissima</name>
    <name type="common">Chinese chestnut</name>
    <dbReference type="NCBI Taxonomy" id="60419"/>
    <lineage>
        <taxon>Eukaryota</taxon>
        <taxon>Viridiplantae</taxon>
        <taxon>Streptophyta</taxon>
        <taxon>Embryophyta</taxon>
        <taxon>Tracheophyta</taxon>
        <taxon>Spermatophyta</taxon>
        <taxon>Magnoliopsida</taxon>
        <taxon>eudicotyledons</taxon>
        <taxon>Gunneridae</taxon>
        <taxon>Pentapetalae</taxon>
        <taxon>rosids</taxon>
        <taxon>fabids</taxon>
        <taxon>Fagales</taxon>
        <taxon>Fagaceae</taxon>
        <taxon>Castanea</taxon>
    </lineage>
</organism>
<evidence type="ECO:0000313" key="6">
    <source>
        <dbReference type="Proteomes" id="UP000737018"/>
    </source>
</evidence>
<dbReference type="FunFam" id="1.10.150.20:FF:000003">
    <property type="entry name" value="DNA polymerase I"/>
    <property type="match status" value="1"/>
</dbReference>
<reference evidence="5" key="1">
    <citation type="submission" date="2020-03" db="EMBL/GenBank/DDBJ databases">
        <title>Castanea mollissima Vanexum genome sequencing.</title>
        <authorList>
            <person name="Staton M."/>
        </authorList>
    </citation>
    <scope>NUCLEOTIDE SEQUENCE</scope>
    <source>
        <tissue evidence="5">Leaf</tissue>
    </source>
</reference>
<dbReference type="SUPFAM" id="SSF47807">
    <property type="entry name" value="5' to 3' exonuclease, C-terminal subdomain"/>
    <property type="match status" value="1"/>
</dbReference>
<dbReference type="Gene3D" id="3.40.50.1010">
    <property type="entry name" value="5'-nuclease"/>
    <property type="match status" value="1"/>
</dbReference>
<dbReference type="InterPro" id="IPR008918">
    <property type="entry name" value="HhH2"/>
</dbReference>
<dbReference type="GO" id="GO:0008409">
    <property type="term" value="F:5'-3' exonuclease activity"/>
    <property type="evidence" value="ECO:0007669"/>
    <property type="project" value="InterPro"/>
</dbReference>
<name>A0A8J4VKQ6_9ROSI</name>
<proteinExistence type="predicted"/>
<protein>
    <recommendedName>
        <fullName evidence="4">5'-3' exonuclease domain-containing protein</fullName>
    </recommendedName>
</protein>
<dbReference type="CDD" id="cd09898">
    <property type="entry name" value="H3TH_53EXO"/>
    <property type="match status" value="1"/>
</dbReference>
<comment type="caution">
    <text evidence="5">The sequence shown here is derived from an EMBL/GenBank/DDBJ whole genome shotgun (WGS) entry which is preliminary data.</text>
</comment>
<gene>
    <name evidence="5" type="ORF">CMV_011501</name>
</gene>
<dbReference type="InterPro" id="IPR020045">
    <property type="entry name" value="DNA_polI_H3TH"/>
</dbReference>
<dbReference type="FunFam" id="3.40.50.1010:FF:000028">
    <property type="entry name" value="5'-3' exonuclease family protein"/>
    <property type="match status" value="1"/>
</dbReference>
<accession>A0A8J4VKQ6</accession>
<keyword evidence="2" id="KW-0378">Hydrolase</keyword>
<dbReference type="Pfam" id="PF01367">
    <property type="entry name" value="5_3_exonuc"/>
    <property type="match status" value="1"/>
</dbReference>
<evidence type="ECO:0000256" key="1">
    <source>
        <dbReference type="ARBA" id="ARBA00022722"/>
    </source>
</evidence>
<dbReference type="OrthoDB" id="275278at2759"/>
<evidence type="ECO:0000256" key="2">
    <source>
        <dbReference type="ARBA" id="ARBA00022801"/>
    </source>
</evidence>
<dbReference type="SMART" id="SM00279">
    <property type="entry name" value="HhH2"/>
    <property type="match status" value="1"/>
</dbReference>
<dbReference type="InterPro" id="IPR038969">
    <property type="entry name" value="FEN"/>
</dbReference>
<dbReference type="Pfam" id="PF02739">
    <property type="entry name" value="5_3_exonuc_N"/>
    <property type="match status" value="1"/>
</dbReference>
<dbReference type="CDD" id="cd09859">
    <property type="entry name" value="PIN_53EXO"/>
    <property type="match status" value="1"/>
</dbReference>
<keyword evidence="6" id="KW-1185">Reference proteome</keyword>
<dbReference type="InterPro" id="IPR002421">
    <property type="entry name" value="5-3_exonuclease"/>
</dbReference>
<evidence type="ECO:0000256" key="3">
    <source>
        <dbReference type="ARBA" id="ARBA00023125"/>
    </source>
</evidence>
<dbReference type="SUPFAM" id="SSF88723">
    <property type="entry name" value="PIN domain-like"/>
    <property type="match status" value="1"/>
</dbReference>
<dbReference type="GO" id="GO:0003677">
    <property type="term" value="F:DNA binding"/>
    <property type="evidence" value="ECO:0007669"/>
    <property type="project" value="UniProtKB-KW"/>
</dbReference>
<keyword evidence="1" id="KW-0540">Nuclease</keyword>
<dbReference type="GO" id="GO:0033567">
    <property type="term" value="P:DNA replication, Okazaki fragment processing"/>
    <property type="evidence" value="ECO:0007669"/>
    <property type="project" value="InterPro"/>
</dbReference>
<dbReference type="InterPro" id="IPR020046">
    <property type="entry name" value="5-3_exonucl_a-hlix_arch_N"/>
</dbReference>
<dbReference type="InterPro" id="IPR036279">
    <property type="entry name" value="5-3_exonuclease_C_sf"/>
</dbReference>
<feature type="domain" description="5'-3' exonuclease" evidence="4">
    <location>
        <begin position="207"/>
        <end position="495"/>
    </location>
</feature>
<evidence type="ECO:0000259" key="4">
    <source>
        <dbReference type="SMART" id="SM00475"/>
    </source>
</evidence>
<dbReference type="SMART" id="SM00475">
    <property type="entry name" value="53EXOc"/>
    <property type="match status" value="1"/>
</dbReference>